<feature type="transmembrane region" description="Helical" evidence="2">
    <location>
        <begin position="182"/>
        <end position="204"/>
    </location>
</feature>
<evidence type="ECO:0000313" key="3">
    <source>
        <dbReference type="EMBL" id="KAK0389062.1"/>
    </source>
</evidence>
<feature type="region of interest" description="Disordered" evidence="1">
    <location>
        <begin position="92"/>
        <end position="120"/>
    </location>
</feature>
<dbReference type="AlphaFoldDB" id="A0AA39GKK3"/>
<proteinExistence type="predicted"/>
<accession>A0AA39GKK3</accession>
<evidence type="ECO:0000313" key="4">
    <source>
        <dbReference type="Proteomes" id="UP001175261"/>
    </source>
</evidence>
<name>A0AA39GKK3_SARSR</name>
<organism evidence="3 4">
    <name type="scientific">Sarocladium strictum</name>
    <name type="common">Black bundle disease fungus</name>
    <name type="synonym">Acremonium strictum</name>
    <dbReference type="NCBI Taxonomy" id="5046"/>
    <lineage>
        <taxon>Eukaryota</taxon>
        <taxon>Fungi</taxon>
        <taxon>Dikarya</taxon>
        <taxon>Ascomycota</taxon>
        <taxon>Pezizomycotina</taxon>
        <taxon>Sordariomycetes</taxon>
        <taxon>Hypocreomycetidae</taxon>
        <taxon>Hypocreales</taxon>
        <taxon>Sarocladiaceae</taxon>
        <taxon>Sarocladium</taxon>
    </lineage>
</organism>
<evidence type="ECO:0000256" key="2">
    <source>
        <dbReference type="SAM" id="Phobius"/>
    </source>
</evidence>
<gene>
    <name evidence="3" type="ORF">NLU13_2638</name>
</gene>
<feature type="compositionally biased region" description="Low complexity" evidence="1">
    <location>
        <begin position="95"/>
        <end position="120"/>
    </location>
</feature>
<keyword evidence="4" id="KW-1185">Reference proteome</keyword>
<keyword evidence="2" id="KW-0472">Membrane</keyword>
<dbReference type="Proteomes" id="UP001175261">
    <property type="component" value="Unassembled WGS sequence"/>
</dbReference>
<keyword evidence="2" id="KW-0812">Transmembrane</keyword>
<sequence length="225" mass="23835">MYLHRRRKRPSRHEADGFIDAGKRQIEDDLSGGFTVKVESIPGGQLVTLTHAIPNEALPTQQPDNPASSEPVVTFSQPQPEIALTTQVPLSSITQESSAAEAEAPVSSAPSAAQEPPVAETEAVFTTEALFSSDRVLPSGSSSTFSTSILPEVISATSAIATADADLESQANIQGDPDRVPAIGITIGALAGAGLVIGAGVMLYRYKHRKDVRVKSKDMRKFQEI</sequence>
<reference evidence="3" key="1">
    <citation type="submission" date="2022-10" db="EMBL/GenBank/DDBJ databases">
        <title>Determination and structural analysis of whole genome sequence of Sarocladium strictum F4-1.</title>
        <authorList>
            <person name="Hu L."/>
            <person name="Jiang Y."/>
        </authorList>
    </citation>
    <scope>NUCLEOTIDE SEQUENCE</scope>
    <source>
        <strain evidence="3">F4-1</strain>
    </source>
</reference>
<comment type="caution">
    <text evidence="3">The sequence shown here is derived from an EMBL/GenBank/DDBJ whole genome shotgun (WGS) entry which is preliminary data.</text>
</comment>
<dbReference type="EMBL" id="JAPDFR010000002">
    <property type="protein sequence ID" value="KAK0389062.1"/>
    <property type="molecule type" value="Genomic_DNA"/>
</dbReference>
<evidence type="ECO:0000256" key="1">
    <source>
        <dbReference type="SAM" id="MobiDB-lite"/>
    </source>
</evidence>
<keyword evidence="2" id="KW-1133">Transmembrane helix</keyword>
<protein>
    <submittedName>
        <fullName evidence="3">Uncharacterized protein</fullName>
    </submittedName>
</protein>